<dbReference type="EMBL" id="MAYG01000001">
    <property type="protein sequence ID" value="OCA74514.1"/>
    <property type="molecule type" value="Genomic_DNA"/>
</dbReference>
<proteinExistence type="predicted"/>
<dbReference type="OrthoDB" id="596204at2"/>
<protein>
    <recommendedName>
        <fullName evidence="3">PKD domain-containing protein</fullName>
    </recommendedName>
</protein>
<organism evidence="1 2">
    <name type="scientific">Chryseobacterium arthrosphaerae</name>
    <dbReference type="NCBI Taxonomy" id="651561"/>
    <lineage>
        <taxon>Bacteria</taxon>
        <taxon>Pseudomonadati</taxon>
        <taxon>Bacteroidota</taxon>
        <taxon>Flavobacteriia</taxon>
        <taxon>Flavobacteriales</taxon>
        <taxon>Weeksellaceae</taxon>
        <taxon>Chryseobacterium group</taxon>
        <taxon>Chryseobacterium</taxon>
    </lineage>
</organism>
<sequence length="1220" mass="135655">MKNQLSNISVQYRKFSKGQYIEDPDQFNEFLNFFEDQDRLSRVLLQGVGIVCGLKPKLIYKNRLLSSIELSQGAALTTDGDLLTLNKTNKVSEDLYVSDLKTVDLEYKSFTHFKAYDNFKIRYPSFYEGEEQIELWELATAQEAQTDFQPVVNLSNLNDKYLLLYLEDYEKDVKPCRGVDCDNHGVLQIRNLKVLVTTAQGIVHILGDDRLVTDPITGITKPGRKDRIQPHPLFTEDILGPVEPQRVILSRFISESGVENRYTAADLKKLYSDALAKDGFGQAVFEKIQTISQIMGFSVVYPYQIFKEKVEKCLALDAGFQYAYDVTKDLMATYSEIIKLLPKAFTKNFPNFASFPKHIMLGKLISDTQLDSTRHQFYNSPVLDDEKATQRLKELVNRFNQQVFNFNYLGNKKTIKITSSQKLNPLSNKAIPFYYDVTEGFLKSWNFDNTSNRSFADNVRYDLTFLIPGSGSQDPVDFSIDKSSFYNIEGHQGMDFQKAFEQIKQIRDKEQLGFDIVALSLEELVGNKDLSIAYFNDYVDKHPGLEHRHGVEKGGSFLIVYDSIRNPKVIADFSLPYICCTPKTEVKLSLPSDVICSKAGAVPFTVLPVSGVVKASVTDSLNGGVELINGQYFFNPGMISPSLIGQEISFTVNGKPTSCSIKVVTQPDVTIDVVSVDYPGDGSNATTINFKISGTSFTDYIYKWDFWDDGGLITLNPDADGMVSYTLYDLNPKNIPVIKVNVSGNGCAQDIFIRDWYKVPARLSLPTDIICSGDDAIRFTEVIPAGGPIVAYVGANIIDNHDQVIRFNNGTFYFSPNGVNPNLYGQYITFKVDGQPTNCRIKVVPPPKVSTNYSVDYPANGSTLTTIHIEVSGPYFADYLYEWDFLGDGHYSFPDHIINGKISYTYHNLDLNNIPVIGVRVSGGGCSQRMPISDWYTSLRLPQSVICSDAKPISFTEIIPKNGTIQAYVGNVLVAGVVSGSFDPNLVDSSFHGQVITFTVKGKQTNCSIKVIKQPNVAISVRSVDYPTGGSNETKVNLYVSGTDLANYDYSVDGNPISKPDANGFTSCILRNVNPEGNPTINVTVSNGACNQIVSITNWYKPPYVTINNIDFSEGVQCCEVAMPVVEAKADSDKFRQSDLSFTLKGTATLNGIIDDADHPKLIYSWHQISGPSGAVLIGADTRSLTVTNLLVDTYIFRFMAFDPDSGAFDAVEGNAWVQE</sequence>
<evidence type="ECO:0000313" key="2">
    <source>
        <dbReference type="Proteomes" id="UP000093432"/>
    </source>
</evidence>
<dbReference type="Proteomes" id="UP000093432">
    <property type="component" value="Unassembled WGS sequence"/>
</dbReference>
<dbReference type="STRING" id="651561.BBI00_09310"/>
<dbReference type="Pfam" id="PF22352">
    <property type="entry name" value="K319L-like_PKD"/>
    <property type="match status" value="1"/>
</dbReference>
<dbReference type="AlphaFoldDB" id="A0A1B8ZSE8"/>
<evidence type="ECO:0000313" key="1">
    <source>
        <dbReference type="EMBL" id="OCA74514.1"/>
    </source>
</evidence>
<comment type="caution">
    <text evidence="1">The sequence shown here is derived from an EMBL/GenBank/DDBJ whole genome shotgun (WGS) entry which is preliminary data.</text>
</comment>
<dbReference type="InterPro" id="IPR013783">
    <property type="entry name" value="Ig-like_fold"/>
</dbReference>
<accession>A0A1B8ZSE8</accession>
<dbReference type="Gene3D" id="2.60.40.10">
    <property type="entry name" value="Immunoglobulins"/>
    <property type="match status" value="1"/>
</dbReference>
<reference evidence="2" key="1">
    <citation type="submission" date="2016-07" db="EMBL/GenBank/DDBJ databases">
        <authorList>
            <person name="Florea S."/>
            <person name="Webb J.S."/>
            <person name="Jaromczyk J."/>
            <person name="Schardl C.L."/>
        </authorList>
    </citation>
    <scope>NUCLEOTIDE SEQUENCE [LARGE SCALE GENOMIC DNA]</scope>
    <source>
        <strain evidence="2">CC-VM-7</strain>
    </source>
</reference>
<dbReference type="RefSeq" id="WP_065398504.1">
    <property type="nucleotide sequence ID" value="NZ_MAYG01000001.1"/>
</dbReference>
<gene>
    <name evidence="1" type="ORF">BBI00_09310</name>
</gene>
<evidence type="ECO:0008006" key="3">
    <source>
        <dbReference type="Google" id="ProtNLM"/>
    </source>
</evidence>
<name>A0A1B8ZSE8_9FLAO</name>